<dbReference type="NCBIfam" id="NF006718">
    <property type="entry name" value="PRK09256.1"/>
    <property type="match status" value="1"/>
</dbReference>
<dbReference type="Proteomes" id="UP000199647">
    <property type="component" value="Unassembled WGS sequence"/>
</dbReference>
<evidence type="ECO:0000256" key="1">
    <source>
        <dbReference type="SAM" id="MobiDB-lite"/>
    </source>
</evidence>
<sequence>MIPVTHRIALHEDEIQESFIQSSGPGGQNVNKVATAVQIRFDARNSPSLPEDVRERLMAMAGQRLTKDGVIVITARSFRSQDRNREDAVVRLVELIRRAAVRPVVRRPTRPTRASVKRRLEQKNRRSETKKMRNTSFD</sequence>
<dbReference type="PANTHER" id="PTHR47814:SF1">
    <property type="entry name" value="PEPTIDYL-TRNA HYDROLASE ARFB"/>
    <property type="match status" value="1"/>
</dbReference>
<feature type="domain" description="Prokaryotic-type class I peptide chain release factors" evidence="2">
    <location>
        <begin position="8"/>
        <end position="133"/>
    </location>
</feature>
<keyword evidence="4" id="KW-1185">Reference proteome</keyword>
<dbReference type="FunFam" id="3.30.160.20:FF:000046">
    <property type="entry name" value="Peptidyl-tRNA hydrolase ICT1"/>
    <property type="match status" value="1"/>
</dbReference>
<accession>A0A1H9A063</accession>
<dbReference type="RefSeq" id="WP_092494799.1">
    <property type="nucleotide sequence ID" value="NZ_FOFG01000001.1"/>
</dbReference>
<evidence type="ECO:0000313" key="3">
    <source>
        <dbReference type="EMBL" id="SEP69893.1"/>
    </source>
</evidence>
<proteinExistence type="predicted"/>
<dbReference type="InterPro" id="IPR000352">
    <property type="entry name" value="Pep_chain_release_fac_I"/>
</dbReference>
<dbReference type="SUPFAM" id="SSF110916">
    <property type="entry name" value="Peptidyl-tRNA hydrolase domain-like"/>
    <property type="match status" value="1"/>
</dbReference>
<dbReference type="Pfam" id="PF00472">
    <property type="entry name" value="RF-1"/>
    <property type="match status" value="1"/>
</dbReference>
<gene>
    <name evidence="3" type="ORF">SAMN05216548_101287</name>
</gene>
<dbReference type="Gene3D" id="3.30.160.20">
    <property type="match status" value="1"/>
</dbReference>
<reference evidence="3 4" key="1">
    <citation type="submission" date="2016-10" db="EMBL/GenBank/DDBJ databases">
        <authorList>
            <person name="de Groot N.N."/>
        </authorList>
    </citation>
    <scope>NUCLEOTIDE SEQUENCE [LARGE SCALE GENOMIC DNA]</scope>
    <source>
        <strain evidence="3 4">A52C2</strain>
    </source>
</reference>
<dbReference type="EMBL" id="FOFG01000001">
    <property type="protein sequence ID" value="SEP69893.1"/>
    <property type="molecule type" value="Genomic_DNA"/>
</dbReference>
<dbReference type="GO" id="GO:0003747">
    <property type="term" value="F:translation release factor activity"/>
    <property type="evidence" value="ECO:0007669"/>
    <property type="project" value="InterPro"/>
</dbReference>
<evidence type="ECO:0000259" key="2">
    <source>
        <dbReference type="Pfam" id="PF00472"/>
    </source>
</evidence>
<dbReference type="PANTHER" id="PTHR47814">
    <property type="entry name" value="PEPTIDYL-TRNA HYDROLASE ARFB"/>
    <property type="match status" value="1"/>
</dbReference>
<organism evidence="3 4">
    <name type="scientific">Faunimonas pinastri</name>
    <dbReference type="NCBI Taxonomy" id="1855383"/>
    <lineage>
        <taxon>Bacteria</taxon>
        <taxon>Pseudomonadati</taxon>
        <taxon>Pseudomonadota</taxon>
        <taxon>Alphaproteobacteria</taxon>
        <taxon>Hyphomicrobiales</taxon>
        <taxon>Afifellaceae</taxon>
        <taxon>Faunimonas</taxon>
    </lineage>
</organism>
<name>A0A1H9A063_9HYPH</name>
<evidence type="ECO:0000313" key="4">
    <source>
        <dbReference type="Proteomes" id="UP000199647"/>
    </source>
</evidence>
<dbReference type="GO" id="GO:0043022">
    <property type="term" value="F:ribosome binding"/>
    <property type="evidence" value="ECO:0007669"/>
    <property type="project" value="TreeGrafter"/>
</dbReference>
<protein>
    <submittedName>
        <fullName evidence="3">Ribosome-associated protein</fullName>
    </submittedName>
</protein>
<feature type="region of interest" description="Disordered" evidence="1">
    <location>
        <begin position="104"/>
        <end position="138"/>
    </location>
</feature>
<dbReference type="AlphaFoldDB" id="A0A1H9A063"/>
<dbReference type="STRING" id="1855383.SAMN05216548_101287"/>
<dbReference type="GO" id="GO:0072344">
    <property type="term" value="P:rescue of stalled ribosome"/>
    <property type="evidence" value="ECO:0007669"/>
    <property type="project" value="TreeGrafter"/>
</dbReference>
<dbReference type="GO" id="GO:0004045">
    <property type="term" value="F:peptidyl-tRNA hydrolase activity"/>
    <property type="evidence" value="ECO:0007669"/>
    <property type="project" value="TreeGrafter"/>
</dbReference>
<dbReference type="OrthoDB" id="9815709at2"/>
<feature type="compositionally biased region" description="Basic and acidic residues" evidence="1">
    <location>
        <begin position="118"/>
        <end position="131"/>
    </location>
</feature>